<gene>
    <name evidence="2" type="ORF">SAMN05443665_100155</name>
</gene>
<keyword evidence="3" id="KW-1185">Reference proteome</keyword>
<feature type="region of interest" description="Disordered" evidence="1">
    <location>
        <begin position="1"/>
        <end position="20"/>
    </location>
</feature>
<evidence type="ECO:0000313" key="3">
    <source>
        <dbReference type="Proteomes" id="UP000198318"/>
    </source>
</evidence>
<dbReference type="EMBL" id="FZOR01000001">
    <property type="protein sequence ID" value="SNS11453.1"/>
    <property type="molecule type" value="Genomic_DNA"/>
</dbReference>
<evidence type="ECO:0000313" key="2">
    <source>
        <dbReference type="EMBL" id="SNS11453.1"/>
    </source>
</evidence>
<dbReference type="RefSeq" id="WP_143227833.1">
    <property type="nucleotide sequence ID" value="NZ_FZOR01000001.1"/>
</dbReference>
<protein>
    <submittedName>
        <fullName evidence="2">Uncharacterized protein</fullName>
    </submittedName>
</protein>
<dbReference type="OrthoDB" id="9814553at2"/>
<proteinExistence type="predicted"/>
<dbReference type="Proteomes" id="UP000198318">
    <property type="component" value="Unassembled WGS sequence"/>
</dbReference>
<dbReference type="AlphaFoldDB" id="A0A239BWA8"/>
<name>A0A239BWA8_9ACTN</name>
<feature type="compositionally biased region" description="Basic residues" evidence="1">
    <location>
        <begin position="1"/>
        <end position="10"/>
    </location>
</feature>
<evidence type="ECO:0000256" key="1">
    <source>
        <dbReference type="SAM" id="MobiDB-lite"/>
    </source>
</evidence>
<organism evidence="2 3">
    <name type="scientific">Actinomadura meyerae</name>
    <dbReference type="NCBI Taxonomy" id="240840"/>
    <lineage>
        <taxon>Bacteria</taxon>
        <taxon>Bacillati</taxon>
        <taxon>Actinomycetota</taxon>
        <taxon>Actinomycetes</taxon>
        <taxon>Streptosporangiales</taxon>
        <taxon>Thermomonosporaceae</taxon>
        <taxon>Actinomadura</taxon>
    </lineage>
</organism>
<reference evidence="2 3" key="1">
    <citation type="submission" date="2017-06" db="EMBL/GenBank/DDBJ databases">
        <authorList>
            <person name="Kim H.J."/>
            <person name="Triplett B.A."/>
        </authorList>
    </citation>
    <scope>NUCLEOTIDE SEQUENCE [LARGE SCALE GENOMIC DNA]</scope>
    <source>
        <strain evidence="2 3">DSM 44715</strain>
    </source>
</reference>
<sequence length="100" mass="11596">MSARKTKGRSHPPGWLTDDPSWKRWRWEKEAETERPAPRLCSVPGCGRPRHARGWCGRHYRRWWRRLPRPLSPVPVPSPAQVADEMRAAYAECARALEAA</sequence>
<accession>A0A239BWA8</accession>